<evidence type="ECO:0000313" key="2">
    <source>
        <dbReference type="Proteomes" id="UP001054837"/>
    </source>
</evidence>
<comment type="caution">
    <text evidence="1">The sequence shown here is derived from an EMBL/GenBank/DDBJ whole genome shotgun (WGS) entry which is preliminary data.</text>
</comment>
<accession>A0AAV4UX58</accession>
<organism evidence="1 2">
    <name type="scientific">Caerostris darwini</name>
    <dbReference type="NCBI Taxonomy" id="1538125"/>
    <lineage>
        <taxon>Eukaryota</taxon>
        <taxon>Metazoa</taxon>
        <taxon>Ecdysozoa</taxon>
        <taxon>Arthropoda</taxon>
        <taxon>Chelicerata</taxon>
        <taxon>Arachnida</taxon>
        <taxon>Araneae</taxon>
        <taxon>Araneomorphae</taxon>
        <taxon>Entelegynae</taxon>
        <taxon>Araneoidea</taxon>
        <taxon>Araneidae</taxon>
        <taxon>Caerostris</taxon>
    </lineage>
</organism>
<dbReference type="AlphaFoldDB" id="A0AAV4UX58"/>
<protein>
    <submittedName>
        <fullName evidence="1">Uncharacterized protein</fullName>
    </submittedName>
</protein>
<dbReference type="EMBL" id="BPLQ01012078">
    <property type="protein sequence ID" value="GIY62326.1"/>
    <property type="molecule type" value="Genomic_DNA"/>
</dbReference>
<keyword evidence="2" id="KW-1185">Reference proteome</keyword>
<dbReference type="Proteomes" id="UP001054837">
    <property type="component" value="Unassembled WGS sequence"/>
</dbReference>
<gene>
    <name evidence="1" type="ORF">CDAR_204711</name>
</gene>
<sequence>MRALLNDSLRPWKPVFRALIGPGDPRTWERVYHFHDLCELYPQMKALDYKARSGLSNNKSIPRYMLALLKDSLRLWKPVFRALIEPDTQKRGKEFTCGGPFS</sequence>
<proteinExistence type="predicted"/>
<name>A0AAV4UX58_9ARAC</name>
<reference evidence="1 2" key="1">
    <citation type="submission" date="2021-06" db="EMBL/GenBank/DDBJ databases">
        <title>Caerostris darwini draft genome.</title>
        <authorList>
            <person name="Kono N."/>
            <person name="Arakawa K."/>
        </authorList>
    </citation>
    <scope>NUCLEOTIDE SEQUENCE [LARGE SCALE GENOMIC DNA]</scope>
</reference>
<evidence type="ECO:0000313" key="1">
    <source>
        <dbReference type="EMBL" id="GIY62326.1"/>
    </source>
</evidence>